<comment type="caution">
    <text evidence="6">The sequence shown here is derived from an EMBL/GenBank/DDBJ whole genome shotgun (WGS) entry which is preliminary data.</text>
</comment>
<evidence type="ECO:0000256" key="2">
    <source>
        <dbReference type="ARBA" id="ARBA00023125"/>
    </source>
</evidence>
<keyword evidence="1 3" id="KW-0597">Phosphoprotein</keyword>
<dbReference type="SMART" id="SM00421">
    <property type="entry name" value="HTH_LUXR"/>
    <property type="match status" value="1"/>
</dbReference>
<evidence type="ECO:0000313" key="6">
    <source>
        <dbReference type="EMBL" id="OZG55578.1"/>
    </source>
</evidence>
<keyword evidence="7" id="KW-1185">Reference proteome</keyword>
<keyword evidence="2 6" id="KW-0238">DNA-binding</keyword>
<feature type="modified residue" description="4-aspartylphosphate" evidence="3">
    <location>
        <position position="70"/>
    </location>
</feature>
<evidence type="ECO:0000256" key="3">
    <source>
        <dbReference type="PROSITE-ProRule" id="PRU00169"/>
    </source>
</evidence>
<accession>A0A261F921</accession>
<feature type="domain" description="HTH luxR-type" evidence="4">
    <location>
        <begin position="165"/>
        <end position="230"/>
    </location>
</feature>
<dbReference type="SUPFAM" id="SSF46894">
    <property type="entry name" value="C-terminal effector domain of the bipartite response regulators"/>
    <property type="match status" value="1"/>
</dbReference>
<dbReference type="InterPro" id="IPR000792">
    <property type="entry name" value="Tscrpt_reg_LuxR_C"/>
</dbReference>
<dbReference type="PANTHER" id="PTHR43214">
    <property type="entry name" value="TWO-COMPONENT RESPONSE REGULATOR"/>
    <property type="match status" value="1"/>
</dbReference>
<gene>
    <name evidence="6" type="ORF">BTIS_1950</name>
</gene>
<feature type="domain" description="Response regulatory" evidence="5">
    <location>
        <begin position="16"/>
        <end position="135"/>
    </location>
</feature>
<dbReference type="AlphaFoldDB" id="A0A261F921"/>
<dbReference type="SMART" id="SM00448">
    <property type="entry name" value="REC"/>
    <property type="match status" value="1"/>
</dbReference>
<dbReference type="InterPro" id="IPR039420">
    <property type="entry name" value="WalR-like"/>
</dbReference>
<organism evidence="6 7">
    <name type="scientific">Bifidobacterium tissieri</name>
    <dbReference type="NCBI Taxonomy" id="1630162"/>
    <lineage>
        <taxon>Bacteria</taxon>
        <taxon>Bacillati</taxon>
        <taxon>Actinomycetota</taxon>
        <taxon>Actinomycetes</taxon>
        <taxon>Bifidobacteriales</taxon>
        <taxon>Bifidobacteriaceae</taxon>
        <taxon>Bifidobacterium</taxon>
    </lineage>
</organism>
<evidence type="ECO:0000313" key="7">
    <source>
        <dbReference type="Proteomes" id="UP000216444"/>
    </source>
</evidence>
<dbReference type="InterPro" id="IPR011006">
    <property type="entry name" value="CheY-like_superfamily"/>
</dbReference>
<sequence>MLACMGNEMSRPQRIRIAIVDNDALSLKFLSMFLQQTNPMIQVLWTCTTGEKAIQQVFEPDAQPDILLVDMSLGDMSGASVCREIRRRTDRVRILGITSFTLDRYAQRFADAGGQGILGKENMRDIALAIGTVLKKETLSDSSIDMTPTITFDDAKTAHQRLRTAQDPFQLLSPTEQRVLELYANGDNMAEVAKKLSISEGTVKTHITRLEKKLGLSSRQQVIVHWWTSKR</sequence>
<dbReference type="InterPro" id="IPR001789">
    <property type="entry name" value="Sig_transdc_resp-reg_receiver"/>
</dbReference>
<dbReference type="PRINTS" id="PR00038">
    <property type="entry name" value="HTHLUXR"/>
</dbReference>
<dbReference type="PROSITE" id="PS50043">
    <property type="entry name" value="HTH_LUXR_2"/>
    <property type="match status" value="1"/>
</dbReference>
<name>A0A261F921_9BIFI</name>
<dbReference type="SUPFAM" id="SSF52172">
    <property type="entry name" value="CheY-like"/>
    <property type="match status" value="1"/>
</dbReference>
<dbReference type="Pfam" id="PF00196">
    <property type="entry name" value="GerE"/>
    <property type="match status" value="1"/>
</dbReference>
<dbReference type="EMBL" id="MWWV01000018">
    <property type="protein sequence ID" value="OZG55578.1"/>
    <property type="molecule type" value="Genomic_DNA"/>
</dbReference>
<dbReference type="InterPro" id="IPR058245">
    <property type="entry name" value="NreC/VraR/RcsB-like_REC"/>
</dbReference>
<evidence type="ECO:0000259" key="4">
    <source>
        <dbReference type="PROSITE" id="PS50043"/>
    </source>
</evidence>
<dbReference type="GO" id="GO:0000160">
    <property type="term" value="P:phosphorelay signal transduction system"/>
    <property type="evidence" value="ECO:0007669"/>
    <property type="project" value="InterPro"/>
</dbReference>
<dbReference type="PANTHER" id="PTHR43214:SF43">
    <property type="entry name" value="TWO-COMPONENT RESPONSE REGULATOR"/>
    <property type="match status" value="1"/>
</dbReference>
<dbReference type="Pfam" id="PF00072">
    <property type="entry name" value="Response_reg"/>
    <property type="match status" value="1"/>
</dbReference>
<proteinExistence type="predicted"/>
<protein>
    <submittedName>
        <fullName evidence="6">DNA-binding response regulator</fullName>
    </submittedName>
</protein>
<dbReference type="CDD" id="cd06170">
    <property type="entry name" value="LuxR_C_like"/>
    <property type="match status" value="1"/>
</dbReference>
<reference evidence="6 7" key="1">
    <citation type="journal article" date="2017" name="BMC Genomics">
        <title>Comparative genomic and phylogenomic analyses of the Bifidobacteriaceae family.</title>
        <authorList>
            <person name="Lugli G.A."/>
            <person name="Milani C."/>
            <person name="Turroni F."/>
            <person name="Duranti S."/>
            <person name="Mancabelli L."/>
            <person name="Mangifesta M."/>
            <person name="Ferrario C."/>
            <person name="Modesto M."/>
            <person name="Mattarelli P."/>
            <person name="Jiri K."/>
            <person name="van Sinderen D."/>
            <person name="Ventura M."/>
        </authorList>
    </citation>
    <scope>NUCLEOTIDE SEQUENCE [LARGE SCALE GENOMIC DNA]</scope>
    <source>
        <strain evidence="6 7">DSM 100201</strain>
    </source>
</reference>
<dbReference type="Gene3D" id="3.40.50.2300">
    <property type="match status" value="1"/>
</dbReference>
<dbReference type="Proteomes" id="UP000216444">
    <property type="component" value="Unassembled WGS sequence"/>
</dbReference>
<dbReference type="PROSITE" id="PS50110">
    <property type="entry name" value="RESPONSE_REGULATORY"/>
    <property type="match status" value="1"/>
</dbReference>
<evidence type="ECO:0000256" key="1">
    <source>
        <dbReference type="ARBA" id="ARBA00022553"/>
    </source>
</evidence>
<dbReference type="GO" id="GO:0003677">
    <property type="term" value="F:DNA binding"/>
    <property type="evidence" value="ECO:0007669"/>
    <property type="project" value="UniProtKB-KW"/>
</dbReference>
<dbReference type="GO" id="GO:0006355">
    <property type="term" value="P:regulation of DNA-templated transcription"/>
    <property type="evidence" value="ECO:0007669"/>
    <property type="project" value="InterPro"/>
</dbReference>
<dbReference type="CDD" id="cd17535">
    <property type="entry name" value="REC_NarL-like"/>
    <property type="match status" value="1"/>
</dbReference>
<evidence type="ECO:0000259" key="5">
    <source>
        <dbReference type="PROSITE" id="PS50110"/>
    </source>
</evidence>
<dbReference type="InterPro" id="IPR016032">
    <property type="entry name" value="Sig_transdc_resp-reg_C-effctor"/>
</dbReference>